<keyword evidence="11" id="KW-1185">Reference proteome</keyword>
<dbReference type="InterPro" id="IPR011992">
    <property type="entry name" value="EF-hand-dom_pair"/>
</dbReference>
<dbReference type="GO" id="GO:0009190">
    <property type="term" value="P:cyclic nucleotide biosynthetic process"/>
    <property type="evidence" value="ECO:0007669"/>
    <property type="project" value="InterPro"/>
</dbReference>
<gene>
    <name evidence="9" type="ORF">C1SCF055_LOCUS39812</name>
</gene>
<feature type="domain" description="Guanylate cyclase" evidence="7">
    <location>
        <begin position="1078"/>
        <end position="1222"/>
    </location>
</feature>
<dbReference type="PROSITE" id="PS50088">
    <property type="entry name" value="ANK_REPEAT"/>
    <property type="match status" value="2"/>
</dbReference>
<sequence>MVKCYVCRYVEVEKKLGEWRSACDRCAELLKSPPCKACGQPVRDAKKNETNPYHEECRRCSSCNQKVSKLGMHCTAGKILCGSCDDLFGEFFVPGKRMGAEYMKEAFKAWDEDNSGWIDTGELRRVLKAIMPNFSDRDINDLLRVIDTNSNGVVEYEEFCQWLLKENPLDFSETTFAAYVAQLMREAGTAKDKADLCVDEIQVRQDGVYFRLKSGQMRFETTAFRTEALSLTALDPEEFISKVECVEGGLKLSFNTGRITTLEGQGELFGPFEAPMGFYIDGLRVKPLDDPVDGVKDCVTGIDVAPLPSAAEYDCSNALLYTAEQEYLRSLREILAKAAVDVNTFGAGGVTALMLASSRGCTGAMRLLLSCKANPNLADSDGWTALTYASRCGSPEAVQALLEKGATEDKTDGGRALKEALRVKHNAAARALLRAGFGPAPAGTFALEGAVKPEDCKLDAPKILPAGGAFSHPKKVSILVGNVDASKQNGAKVLFTLDGRDPFLCGERYMGPFTVTSRMQLRAVAISGTKRSQSVEATFLVCHCALPDEVIFGTLQAQIFPACLELLLKDTAETLTVTPDQFQVKTAETDFTARWIQLDLHDVRPRHQLHFDLAYASVKSADQRKKWTDAITADIQKAVGEEPKDCRVFAGSIILEFQMTREKADELQGHLEDPESWLLTKAKHRKAFKNASMQVVEALGQRVTSVAFREEVEERIKGKSGRLRVVTIGKEDRGYIATLVADKKEAKWMRKHLESVVKKILEDVEISQVQDHSEYLDLDFSVDIMKAGKGREILDLLALPETTTKIADTMAIMRGIDTKVRVTTPAASRKLAELEVALTWSAKNGKPETTPDVDCSCIIYAEEHLVYACKFSSPFQGNVSSPVEMKDNFHHEEMAKAVRMALTSSSTSAERFRRPISIDVSALPREVTDVYFVMSAEEDEDLSHFASATLSLVDLARDQELTSLECSLDRKACSVVVASLSCHDNGWVVQELGDPCGGKLEPVLEPVLNTLADRQSRHLNWERRRDLIYLRVLHKCSRMARGSDAEFAVLMHKIMELPAILGKRAGEYNPSKAFFEACVVFADASGFTALTEALAKQPHGAEEIGSCLNGFFGALIDIITSYGGDVLKFSGDAVTILWKVDAGSVEARAEARQRAVLSACSCCESLQRQAQSFGQTPVPGVTLTLHIGVGFGPLKLLQLGGLLDRWEFCAVGQPLEEVAIAEPLAKPGETVVSPTVQEILGSNDIFEFQVCPGDSRHYALLKCERHDLPSDCRQDSRIRSSLRRLERALDARVVQRYVPHAVRRKLWEQSESLILGLEPEMRRVSVIFLSIRGLAPGNGGEEDNVDVERTQLVVQLLQQATYAFEGSVNKFLVDDKGMLLLCAFGLPPLNHYIDDPLRAVLAAARFCDTLAEEGLEGQSGVATGTVWCGPGLRPVRPQG</sequence>
<reference evidence="10 11" key="2">
    <citation type="submission" date="2024-05" db="EMBL/GenBank/DDBJ databases">
        <authorList>
            <person name="Chen Y."/>
            <person name="Shah S."/>
            <person name="Dougan E. K."/>
            <person name="Thang M."/>
            <person name="Chan C."/>
        </authorList>
    </citation>
    <scope>NUCLEOTIDE SEQUENCE [LARGE SCALE GENOMIC DNA]</scope>
</reference>
<evidence type="ECO:0000259" key="6">
    <source>
        <dbReference type="PROSITE" id="PS50023"/>
    </source>
</evidence>
<dbReference type="SMART" id="SM00248">
    <property type="entry name" value="ANK"/>
    <property type="match status" value="3"/>
</dbReference>
<dbReference type="SUPFAM" id="SSF47473">
    <property type="entry name" value="EF-hand"/>
    <property type="match status" value="1"/>
</dbReference>
<dbReference type="InterPro" id="IPR002048">
    <property type="entry name" value="EF_hand_dom"/>
</dbReference>
<dbReference type="EMBL" id="CAMXCT020006509">
    <property type="protein sequence ID" value="CAL1168328.1"/>
    <property type="molecule type" value="Genomic_DNA"/>
</dbReference>
<dbReference type="Gene3D" id="2.60.60.30">
    <property type="entry name" value="sav2460 like domains"/>
    <property type="match status" value="1"/>
</dbReference>
<feature type="domain" description="EF-hand" evidence="8">
    <location>
        <begin position="134"/>
        <end position="169"/>
    </location>
</feature>
<dbReference type="CDD" id="cd00051">
    <property type="entry name" value="EFh"/>
    <property type="match status" value="1"/>
</dbReference>
<evidence type="ECO:0000256" key="4">
    <source>
        <dbReference type="PROSITE-ProRule" id="PRU00023"/>
    </source>
</evidence>
<evidence type="ECO:0000313" key="11">
    <source>
        <dbReference type="Proteomes" id="UP001152797"/>
    </source>
</evidence>
<dbReference type="PANTHER" id="PTHR47455:SF1">
    <property type="entry name" value="GUANYLATE CYCLASE DOMAIN-CONTAINING PROTEIN"/>
    <property type="match status" value="1"/>
</dbReference>
<keyword evidence="1 5" id="KW-0479">Metal-binding</keyword>
<evidence type="ECO:0000256" key="1">
    <source>
        <dbReference type="ARBA" id="ARBA00022723"/>
    </source>
</evidence>
<evidence type="ECO:0000259" key="8">
    <source>
        <dbReference type="PROSITE" id="PS50222"/>
    </source>
</evidence>
<dbReference type="OrthoDB" id="446540at2759"/>
<dbReference type="Gene3D" id="3.30.70.1230">
    <property type="entry name" value="Nucleotide cyclase"/>
    <property type="match status" value="2"/>
</dbReference>
<dbReference type="Pfam" id="PF02342">
    <property type="entry name" value="TerD"/>
    <property type="match status" value="1"/>
</dbReference>
<feature type="domain" description="LIM zinc-binding" evidence="6">
    <location>
        <begin position="21"/>
        <end position="94"/>
    </location>
</feature>
<dbReference type="SMART" id="SM00132">
    <property type="entry name" value="LIM"/>
    <property type="match status" value="1"/>
</dbReference>
<feature type="repeat" description="ANK" evidence="4">
    <location>
        <begin position="348"/>
        <end position="380"/>
    </location>
</feature>
<dbReference type="Pfam" id="PF13290">
    <property type="entry name" value="CHB_HEX_C_1"/>
    <property type="match status" value="1"/>
</dbReference>
<evidence type="ECO:0000259" key="7">
    <source>
        <dbReference type="PROSITE" id="PS50125"/>
    </source>
</evidence>
<dbReference type="Pfam" id="PF13499">
    <property type="entry name" value="EF-hand_7"/>
    <property type="match status" value="1"/>
</dbReference>
<dbReference type="EMBL" id="CAMXCT030006509">
    <property type="protein sequence ID" value="CAL4802265.1"/>
    <property type="molecule type" value="Genomic_DNA"/>
</dbReference>
<dbReference type="Pfam" id="PF00211">
    <property type="entry name" value="Guanylate_cyc"/>
    <property type="match status" value="1"/>
</dbReference>
<reference evidence="9" key="1">
    <citation type="submission" date="2022-10" db="EMBL/GenBank/DDBJ databases">
        <authorList>
            <person name="Chen Y."/>
            <person name="Dougan E. K."/>
            <person name="Chan C."/>
            <person name="Rhodes N."/>
            <person name="Thang M."/>
        </authorList>
    </citation>
    <scope>NUCLEOTIDE SEQUENCE</scope>
</reference>
<dbReference type="Pfam" id="PF12796">
    <property type="entry name" value="Ank_2"/>
    <property type="match status" value="1"/>
</dbReference>
<organism evidence="9">
    <name type="scientific">Cladocopium goreaui</name>
    <dbReference type="NCBI Taxonomy" id="2562237"/>
    <lineage>
        <taxon>Eukaryota</taxon>
        <taxon>Sar</taxon>
        <taxon>Alveolata</taxon>
        <taxon>Dinophyceae</taxon>
        <taxon>Suessiales</taxon>
        <taxon>Symbiodiniaceae</taxon>
        <taxon>Cladocopium</taxon>
    </lineage>
</organism>
<dbReference type="SMART" id="SM00054">
    <property type="entry name" value="EFh"/>
    <property type="match status" value="2"/>
</dbReference>
<keyword evidence="3" id="KW-0106">Calcium</keyword>
<keyword evidence="4" id="KW-0040">ANK repeat</keyword>
<dbReference type="EMBL" id="CAMXCT010006509">
    <property type="protein sequence ID" value="CAI4014953.1"/>
    <property type="molecule type" value="Genomic_DNA"/>
</dbReference>
<dbReference type="InterPro" id="IPR001781">
    <property type="entry name" value="Znf_LIM"/>
</dbReference>
<dbReference type="PANTHER" id="PTHR47455">
    <property type="entry name" value="ADENYLYL CYCLASE BETA"/>
    <property type="match status" value="1"/>
</dbReference>
<protein>
    <submittedName>
        <fullName evidence="10">Adenylate cyclase type 10 (AH-related protein ) (Adenylate cyclase homolog) (Germ cell soluble adenylyl cyclase) (HsAC) (SAC) (Testicular soluble adenylyl cyclase)</fullName>
    </submittedName>
</protein>
<dbReference type="InterPro" id="IPR059177">
    <property type="entry name" value="GH29D-like_dom"/>
</dbReference>
<dbReference type="PROSITE" id="PS50023">
    <property type="entry name" value="LIM_DOMAIN_2"/>
    <property type="match status" value="1"/>
</dbReference>
<feature type="domain" description="EF-hand" evidence="8">
    <location>
        <begin position="98"/>
        <end position="133"/>
    </location>
</feature>
<dbReference type="SUPFAM" id="SSF48403">
    <property type="entry name" value="Ankyrin repeat"/>
    <property type="match status" value="1"/>
</dbReference>
<dbReference type="Gene3D" id="2.10.110.10">
    <property type="entry name" value="Cysteine Rich Protein"/>
    <property type="match status" value="1"/>
</dbReference>
<keyword evidence="2 5" id="KW-0862">Zinc</keyword>
<dbReference type="InterPro" id="IPR036770">
    <property type="entry name" value="Ankyrin_rpt-contain_sf"/>
</dbReference>
<evidence type="ECO:0000313" key="9">
    <source>
        <dbReference type="EMBL" id="CAI4014953.1"/>
    </source>
</evidence>
<accession>A0A9P1GJ41</accession>
<dbReference type="GO" id="GO:0035556">
    <property type="term" value="P:intracellular signal transduction"/>
    <property type="evidence" value="ECO:0007669"/>
    <property type="project" value="InterPro"/>
</dbReference>
<dbReference type="SUPFAM" id="SSF55073">
    <property type="entry name" value="Nucleotide cyclase"/>
    <property type="match status" value="2"/>
</dbReference>
<dbReference type="InterPro" id="IPR029787">
    <property type="entry name" value="Nucleotide_cyclase"/>
</dbReference>
<comment type="caution">
    <text evidence="9">The sequence shown here is derived from an EMBL/GenBank/DDBJ whole genome shotgun (WGS) entry which is preliminary data.</text>
</comment>
<dbReference type="CDD" id="cd08368">
    <property type="entry name" value="LIM"/>
    <property type="match status" value="1"/>
</dbReference>
<dbReference type="GO" id="GO:0005509">
    <property type="term" value="F:calcium ion binding"/>
    <property type="evidence" value="ECO:0007669"/>
    <property type="project" value="InterPro"/>
</dbReference>
<dbReference type="Gene3D" id="1.10.238.10">
    <property type="entry name" value="EF-hand"/>
    <property type="match status" value="1"/>
</dbReference>
<dbReference type="InterPro" id="IPR018247">
    <property type="entry name" value="EF_Hand_1_Ca_BS"/>
</dbReference>
<dbReference type="CDD" id="cd07302">
    <property type="entry name" value="CHD"/>
    <property type="match status" value="1"/>
</dbReference>
<dbReference type="PROSITE" id="PS50297">
    <property type="entry name" value="ANK_REP_REGION"/>
    <property type="match status" value="1"/>
</dbReference>
<evidence type="ECO:0000256" key="5">
    <source>
        <dbReference type="PROSITE-ProRule" id="PRU00125"/>
    </source>
</evidence>
<evidence type="ECO:0000256" key="2">
    <source>
        <dbReference type="ARBA" id="ARBA00022833"/>
    </source>
</evidence>
<proteinExistence type="predicted"/>
<dbReference type="InterPro" id="IPR001054">
    <property type="entry name" value="A/G_cyclase"/>
</dbReference>
<dbReference type="PROSITE" id="PS50125">
    <property type="entry name" value="GUANYLATE_CYCLASE_2"/>
    <property type="match status" value="1"/>
</dbReference>
<name>A0A9P1GJ41_9DINO</name>
<feature type="repeat" description="ANK" evidence="4">
    <location>
        <begin position="381"/>
        <end position="413"/>
    </location>
</feature>
<keyword evidence="5" id="KW-0440">LIM domain</keyword>
<dbReference type="InterPro" id="IPR003325">
    <property type="entry name" value="TerD"/>
</dbReference>
<dbReference type="Proteomes" id="UP001152797">
    <property type="component" value="Unassembled WGS sequence"/>
</dbReference>
<dbReference type="PROSITE" id="PS00018">
    <property type="entry name" value="EF_HAND_1"/>
    <property type="match status" value="2"/>
</dbReference>
<dbReference type="PROSITE" id="PS50222">
    <property type="entry name" value="EF_HAND_2"/>
    <property type="match status" value="2"/>
</dbReference>
<dbReference type="Gene3D" id="1.25.40.20">
    <property type="entry name" value="Ankyrin repeat-containing domain"/>
    <property type="match status" value="1"/>
</dbReference>
<evidence type="ECO:0000256" key="3">
    <source>
        <dbReference type="ARBA" id="ARBA00022837"/>
    </source>
</evidence>
<dbReference type="InterPro" id="IPR002110">
    <property type="entry name" value="Ankyrin_rpt"/>
</dbReference>
<evidence type="ECO:0000313" key="10">
    <source>
        <dbReference type="EMBL" id="CAL4802265.1"/>
    </source>
</evidence>